<dbReference type="EnsemblPlants" id="Kaladp0442s0046.1.v1.1">
    <property type="protein sequence ID" value="Kaladp0442s0046.1.v1.1"/>
    <property type="gene ID" value="Kaladp0442s0046.v1.1"/>
</dbReference>
<sequence length="47" mass="5173">MRPRCRDSFEGLIITAAAMINPIEEATKVCLKDAMLPLSGHTREKGT</sequence>
<accession>A0A7N0VC41</accession>
<dbReference type="Gramene" id="Kaladp0442s0046.1.v1.1">
    <property type="protein sequence ID" value="Kaladp0442s0046.1.v1.1"/>
    <property type="gene ID" value="Kaladp0442s0046.v1.1"/>
</dbReference>
<reference evidence="1" key="1">
    <citation type="submission" date="2021-01" db="UniProtKB">
        <authorList>
            <consortium name="EnsemblPlants"/>
        </authorList>
    </citation>
    <scope>IDENTIFICATION</scope>
</reference>
<proteinExistence type="predicted"/>
<evidence type="ECO:0000313" key="2">
    <source>
        <dbReference type="Proteomes" id="UP000594263"/>
    </source>
</evidence>
<evidence type="ECO:0000313" key="1">
    <source>
        <dbReference type="EnsemblPlants" id="Kaladp0442s0046.1.v1.1"/>
    </source>
</evidence>
<dbReference type="Proteomes" id="UP000594263">
    <property type="component" value="Unplaced"/>
</dbReference>
<name>A0A7N0VC41_KALFE</name>
<keyword evidence="2" id="KW-1185">Reference proteome</keyword>
<protein>
    <submittedName>
        <fullName evidence="1">Uncharacterized protein</fullName>
    </submittedName>
</protein>
<dbReference type="AlphaFoldDB" id="A0A7N0VC41"/>
<organism evidence="1 2">
    <name type="scientific">Kalanchoe fedtschenkoi</name>
    <name type="common">Lavender scallops</name>
    <name type="synonym">South American air plant</name>
    <dbReference type="NCBI Taxonomy" id="63787"/>
    <lineage>
        <taxon>Eukaryota</taxon>
        <taxon>Viridiplantae</taxon>
        <taxon>Streptophyta</taxon>
        <taxon>Embryophyta</taxon>
        <taxon>Tracheophyta</taxon>
        <taxon>Spermatophyta</taxon>
        <taxon>Magnoliopsida</taxon>
        <taxon>eudicotyledons</taxon>
        <taxon>Gunneridae</taxon>
        <taxon>Pentapetalae</taxon>
        <taxon>Saxifragales</taxon>
        <taxon>Crassulaceae</taxon>
        <taxon>Kalanchoe</taxon>
    </lineage>
</organism>